<dbReference type="GO" id="GO:0005634">
    <property type="term" value="C:nucleus"/>
    <property type="evidence" value="ECO:0007669"/>
    <property type="project" value="UniProtKB-SubCell"/>
</dbReference>
<feature type="domain" description="OVATE" evidence="6">
    <location>
        <begin position="48"/>
        <end position="108"/>
    </location>
</feature>
<keyword evidence="8" id="KW-1185">Reference proteome</keyword>
<name>A0AAN9LBT0_PHACN</name>
<protein>
    <recommendedName>
        <fullName evidence="6">OVATE domain-containing protein</fullName>
    </recommendedName>
</protein>
<evidence type="ECO:0000256" key="5">
    <source>
        <dbReference type="ARBA" id="ARBA00023242"/>
    </source>
</evidence>
<dbReference type="Proteomes" id="UP001374584">
    <property type="component" value="Unassembled WGS sequence"/>
</dbReference>
<evidence type="ECO:0000256" key="4">
    <source>
        <dbReference type="ARBA" id="ARBA00023163"/>
    </source>
</evidence>
<evidence type="ECO:0000256" key="2">
    <source>
        <dbReference type="ARBA" id="ARBA00022491"/>
    </source>
</evidence>
<comment type="subcellular location">
    <subcellularLocation>
        <location evidence="1">Nucleus</location>
    </subcellularLocation>
</comment>
<comment type="caution">
    <text evidence="7">The sequence shown here is derived from an EMBL/GenBank/DDBJ whole genome shotgun (WGS) entry which is preliminary data.</text>
</comment>
<keyword evidence="3" id="KW-0805">Transcription regulation</keyword>
<dbReference type="PANTHER" id="PTHR34042:SF1">
    <property type="entry name" value="TRANSCRIPTION REPRESSOR OFP17"/>
    <property type="match status" value="1"/>
</dbReference>
<dbReference type="Pfam" id="PF04844">
    <property type="entry name" value="Ovate"/>
    <property type="match status" value="1"/>
</dbReference>
<keyword evidence="5" id="KW-0539">Nucleus</keyword>
<gene>
    <name evidence="7" type="ORF">VNO80_29899</name>
</gene>
<reference evidence="7 8" key="1">
    <citation type="submission" date="2024-01" db="EMBL/GenBank/DDBJ databases">
        <title>The genomes of 5 underutilized Papilionoideae crops provide insights into root nodulation and disease resistanc.</title>
        <authorList>
            <person name="Jiang F."/>
        </authorList>
    </citation>
    <scope>NUCLEOTIDE SEQUENCE [LARGE SCALE GENOMIC DNA]</scope>
    <source>
        <strain evidence="7">JINMINGXINNONG_FW02</strain>
        <tissue evidence="7">Leaves</tissue>
    </source>
</reference>
<evidence type="ECO:0000313" key="7">
    <source>
        <dbReference type="EMBL" id="KAK7333135.1"/>
    </source>
</evidence>
<dbReference type="GO" id="GO:0045892">
    <property type="term" value="P:negative regulation of DNA-templated transcription"/>
    <property type="evidence" value="ECO:0007669"/>
    <property type="project" value="InterPro"/>
</dbReference>
<organism evidence="7 8">
    <name type="scientific">Phaseolus coccineus</name>
    <name type="common">Scarlet runner bean</name>
    <name type="synonym">Phaseolus multiflorus</name>
    <dbReference type="NCBI Taxonomy" id="3886"/>
    <lineage>
        <taxon>Eukaryota</taxon>
        <taxon>Viridiplantae</taxon>
        <taxon>Streptophyta</taxon>
        <taxon>Embryophyta</taxon>
        <taxon>Tracheophyta</taxon>
        <taxon>Spermatophyta</taxon>
        <taxon>Magnoliopsida</taxon>
        <taxon>eudicotyledons</taxon>
        <taxon>Gunneridae</taxon>
        <taxon>Pentapetalae</taxon>
        <taxon>rosids</taxon>
        <taxon>fabids</taxon>
        <taxon>Fabales</taxon>
        <taxon>Fabaceae</taxon>
        <taxon>Papilionoideae</taxon>
        <taxon>50 kb inversion clade</taxon>
        <taxon>NPAAA clade</taxon>
        <taxon>indigoferoid/millettioid clade</taxon>
        <taxon>Phaseoleae</taxon>
        <taxon>Phaseolus</taxon>
    </lineage>
</organism>
<proteinExistence type="predicted"/>
<evidence type="ECO:0000256" key="3">
    <source>
        <dbReference type="ARBA" id="ARBA00023015"/>
    </source>
</evidence>
<dbReference type="PANTHER" id="PTHR34042">
    <property type="entry name" value="TRANSCRIPTION REPRESSOR OFP17"/>
    <property type="match status" value="1"/>
</dbReference>
<dbReference type="InterPro" id="IPR006458">
    <property type="entry name" value="Ovate_C"/>
</dbReference>
<keyword evidence="2" id="KW-0678">Repressor</keyword>
<dbReference type="InterPro" id="IPR044686">
    <property type="entry name" value="OFP17"/>
</dbReference>
<evidence type="ECO:0000313" key="8">
    <source>
        <dbReference type="Proteomes" id="UP001374584"/>
    </source>
</evidence>
<evidence type="ECO:0000259" key="6">
    <source>
        <dbReference type="PROSITE" id="PS51754"/>
    </source>
</evidence>
<sequence length="124" mass="14231">MSSSLLLSALHSQEKSKDKDVHETPLFPSCSPLVPAYVRASRVDNREASFQVEDTCRNFEKYLVEMVVEEGKMKDLMDVEELLHCWKNLKCPVFIDLVCRFYVEICKDLYSLDSEEASSFPTNG</sequence>
<dbReference type="AlphaFoldDB" id="A0AAN9LBT0"/>
<accession>A0AAN9LBT0</accession>
<dbReference type="EMBL" id="JAYMYR010000011">
    <property type="protein sequence ID" value="KAK7333135.1"/>
    <property type="molecule type" value="Genomic_DNA"/>
</dbReference>
<evidence type="ECO:0000256" key="1">
    <source>
        <dbReference type="ARBA" id="ARBA00004123"/>
    </source>
</evidence>
<dbReference type="PROSITE" id="PS51754">
    <property type="entry name" value="OVATE"/>
    <property type="match status" value="1"/>
</dbReference>
<keyword evidence="4" id="KW-0804">Transcription</keyword>